<dbReference type="PROSITE" id="PS00086">
    <property type="entry name" value="CYTOCHROME_P450"/>
    <property type="match status" value="1"/>
</dbReference>
<accession>A0A168EVL4</accession>
<sequence length="971" mass="107181">MQNLDSALTGATTVILGAVTLCLALRYASGRKLHPSEPTVVPPWIPFIGHLLVPGSRIYVVTDPSLAAAIQRNSKVLSFTPLIPDITKRVLGLDDGTVDVVRQNLDPEPGDPRGFLADMHDVVYASLGPGHYLNSLSCEASQELCLQLCELKDNLQSGPLPGGKTDLLSLVRHIVSTGTARYLFGEVNPISGDPELEQAFWDFDEGVGELLIGIFPSITASQAYRGREKIVAAFINYLESNHDVGAAQIVRDRIRVEREWEMSPETIARSALSFLFAGIVNTTTTTFWVVLRLFADPQLLASVRGELRAALAASEEKIGHDTLSITIVRDRCPTLSAVFRESLRIGSENFSVRLIKEDTMLAEKYFLKKGAIVQISGGVIHSDKSIWGDDVDEFNPSRFLGAKTRSGGFHPAAFRGFGGGKTLCPGRHFAINEILLLAAMIVLAFDIESPDGGPVSVPFKNDRVMPVHILEPSLEDRPQVVIKPRDDAGLLSRLIVTVIENHLTRFCEQAFLGVRMFLDARLLARGTSVAAAKSAELGSLETQPLCHRIAARLLVNNCHLLHGQDETAELADTGRLTRDFIDSYAASLAICDLERGSFAIPRECSKFREPALSKVEVAKTPHLHVSTVEIDKCLEGLAQSDSSWTTWISYRHKAVRFCEIAKSDNEKDSTIHLYKKVTEIIKRFSEKVEVQVEEQLRRVDYLMRKTTEATDSLLPRTESLKSQLKGLDRLINEKLMAVSKQSALEVQSGLQDATQLHDVVNILLESIRKNQVQIVMEHNNALQTVRRDTFDGVETMMATIATAASSSVRLQSQLEETELRADRVMEKQNKLEKSLDRLQKFSHDMFLSHGSHQDKLDSAQRSVMGILGALQGVESSTNRIHSNFFSGTGWSWWPHILCPAASLFLGSYRLAPSIARNLLLLGLGEVAGLTISAAQVIRVDTSMPSIHNALPNILKTTFNDTAQMFHEAHDL</sequence>
<dbReference type="GO" id="GO:0016705">
    <property type="term" value="F:oxidoreductase activity, acting on paired donors, with incorporation or reduction of molecular oxygen"/>
    <property type="evidence" value="ECO:0007669"/>
    <property type="project" value="InterPro"/>
</dbReference>
<gene>
    <name evidence="9" type="ORF">LEL_07866</name>
</gene>
<comment type="caution">
    <text evidence="9">The sequence shown here is derived from an EMBL/GenBank/DDBJ whole genome shotgun (WGS) entry which is preliminary data.</text>
</comment>
<reference evidence="9 10" key="1">
    <citation type="journal article" date="2016" name="Genome Biol. Evol.">
        <title>Divergent and convergent evolution of fungal pathogenicity.</title>
        <authorList>
            <person name="Shang Y."/>
            <person name="Xiao G."/>
            <person name="Zheng P."/>
            <person name="Cen K."/>
            <person name="Zhan S."/>
            <person name="Wang C."/>
        </authorList>
    </citation>
    <scope>NUCLEOTIDE SEQUENCE [LARGE SCALE GENOMIC DNA]</scope>
    <source>
        <strain evidence="9 10">RCEF 1005</strain>
    </source>
</reference>
<evidence type="ECO:0000256" key="4">
    <source>
        <dbReference type="ARBA" id="ARBA00023004"/>
    </source>
</evidence>
<dbReference type="InterPro" id="IPR001128">
    <property type="entry name" value="Cyt_P450"/>
</dbReference>
<dbReference type="InterPro" id="IPR036396">
    <property type="entry name" value="Cyt_P450_sf"/>
</dbReference>
<keyword evidence="8" id="KW-0472">Membrane</keyword>
<keyword evidence="7" id="KW-0175">Coiled coil</keyword>
<evidence type="ECO:0000256" key="2">
    <source>
        <dbReference type="ARBA" id="ARBA00010617"/>
    </source>
</evidence>
<keyword evidence="6" id="KW-0349">Heme</keyword>
<dbReference type="InterPro" id="IPR002403">
    <property type="entry name" value="Cyt_P450_E_grp-IV"/>
</dbReference>
<keyword evidence="10" id="KW-1185">Reference proteome</keyword>
<evidence type="ECO:0000313" key="10">
    <source>
        <dbReference type="Proteomes" id="UP000076881"/>
    </source>
</evidence>
<dbReference type="PRINTS" id="PR00465">
    <property type="entry name" value="EP450IV"/>
</dbReference>
<dbReference type="OrthoDB" id="1470350at2759"/>
<evidence type="ECO:0000313" key="9">
    <source>
        <dbReference type="EMBL" id="OAA74285.1"/>
    </source>
</evidence>
<dbReference type="GO" id="GO:0005506">
    <property type="term" value="F:iron ion binding"/>
    <property type="evidence" value="ECO:0007669"/>
    <property type="project" value="InterPro"/>
</dbReference>
<keyword evidence="5" id="KW-0560">Oxidoreductase</keyword>
<evidence type="ECO:0000256" key="8">
    <source>
        <dbReference type="SAM" id="Phobius"/>
    </source>
</evidence>
<keyword evidence="3 6" id="KW-0479">Metal-binding</keyword>
<protein>
    <submittedName>
        <fullName evidence="9">Cytochrome P450</fullName>
    </submittedName>
</protein>
<dbReference type="SUPFAM" id="SSF48264">
    <property type="entry name" value="Cytochrome P450"/>
    <property type="match status" value="1"/>
</dbReference>
<proteinExistence type="inferred from homology"/>
<dbReference type="InterPro" id="IPR017972">
    <property type="entry name" value="Cyt_P450_CS"/>
</dbReference>
<name>A0A168EVL4_CORDF</name>
<evidence type="ECO:0000256" key="6">
    <source>
        <dbReference type="PIRSR" id="PIRSR602403-1"/>
    </source>
</evidence>
<keyword evidence="4 6" id="KW-0408">Iron</keyword>
<dbReference type="AlphaFoldDB" id="A0A168EVL4"/>
<dbReference type="EMBL" id="AZHF01000006">
    <property type="protein sequence ID" value="OAA74285.1"/>
    <property type="molecule type" value="Genomic_DNA"/>
</dbReference>
<comment type="similarity">
    <text evidence="2">Belongs to the cytochrome P450 family.</text>
</comment>
<feature type="transmembrane region" description="Helical" evidence="8">
    <location>
        <begin position="6"/>
        <end position="25"/>
    </location>
</feature>
<keyword evidence="8" id="KW-1133">Transmembrane helix</keyword>
<dbReference type="CDD" id="cd11040">
    <property type="entry name" value="CYP7_CYP8-like"/>
    <property type="match status" value="1"/>
</dbReference>
<comment type="cofactor">
    <cofactor evidence="1 6">
        <name>heme</name>
        <dbReference type="ChEBI" id="CHEBI:30413"/>
    </cofactor>
</comment>
<dbReference type="Proteomes" id="UP000076881">
    <property type="component" value="Unassembled WGS sequence"/>
</dbReference>
<dbReference type="Pfam" id="PF00067">
    <property type="entry name" value="p450"/>
    <property type="match status" value="1"/>
</dbReference>
<feature type="coiled-coil region" evidence="7">
    <location>
        <begin position="807"/>
        <end position="834"/>
    </location>
</feature>
<dbReference type="PANTHER" id="PTHR47582">
    <property type="entry name" value="P450, PUTATIVE (EUROFUNG)-RELATED"/>
    <property type="match status" value="1"/>
</dbReference>
<organism evidence="9 10">
    <name type="scientific">Akanthomyces lecanii RCEF 1005</name>
    <dbReference type="NCBI Taxonomy" id="1081108"/>
    <lineage>
        <taxon>Eukaryota</taxon>
        <taxon>Fungi</taxon>
        <taxon>Dikarya</taxon>
        <taxon>Ascomycota</taxon>
        <taxon>Pezizomycotina</taxon>
        <taxon>Sordariomycetes</taxon>
        <taxon>Hypocreomycetidae</taxon>
        <taxon>Hypocreales</taxon>
        <taxon>Cordycipitaceae</taxon>
        <taxon>Akanthomyces</taxon>
        <taxon>Cordyceps confragosa</taxon>
    </lineage>
</organism>
<dbReference type="GO" id="GO:0004497">
    <property type="term" value="F:monooxygenase activity"/>
    <property type="evidence" value="ECO:0007669"/>
    <property type="project" value="UniProtKB-KW"/>
</dbReference>
<feature type="binding site" description="axial binding residue" evidence="6">
    <location>
        <position position="424"/>
    </location>
    <ligand>
        <name>heme</name>
        <dbReference type="ChEBI" id="CHEBI:30413"/>
    </ligand>
    <ligandPart>
        <name>Fe</name>
        <dbReference type="ChEBI" id="CHEBI:18248"/>
    </ligandPart>
</feature>
<dbReference type="InterPro" id="IPR053007">
    <property type="entry name" value="CYP450_monoxygenase_sec-met"/>
</dbReference>
<feature type="transmembrane region" description="Helical" evidence="8">
    <location>
        <begin position="272"/>
        <end position="295"/>
    </location>
</feature>
<dbReference type="GO" id="GO:0020037">
    <property type="term" value="F:heme binding"/>
    <property type="evidence" value="ECO:0007669"/>
    <property type="project" value="InterPro"/>
</dbReference>
<evidence type="ECO:0000256" key="1">
    <source>
        <dbReference type="ARBA" id="ARBA00001971"/>
    </source>
</evidence>
<keyword evidence="8" id="KW-0812">Transmembrane</keyword>
<dbReference type="PANTHER" id="PTHR47582:SF1">
    <property type="entry name" value="P450, PUTATIVE (EUROFUNG)-RELATED"/>
    <property type="match status" value="1"/>
</dbReference>
<keyword evidence="5" id="KW-0503">Monooxygenase</keyword>
<evidence type="ECO:0000256" key="5">
    <source>
        <dbReference type="ARBA" id="ARBA00023033"/>
    </source>
</evidence>
<evidence type="ECO:0000256" key="7">
    <source>
        <dbReference type="SAM" id="Coils"/>
    </source>
</evidence>
<evidence type="ECO:0000256" key="3">
    <source>
        <dbReference type="ARBA" id="ARBA00022723"/>
    </source>
</evidence>
<dbReference type="Gene3D" id="1.10.630.10">
    <property type="entry name" value="Cytochrome P450"/>
    <property type="match status" value="1"/>
</dbReference>
<dbReference type="STRING" id="1081108.A0A168EVL4"/>